<feature type="coiled-coil region" evidence="1">
    <location>
        <begin position="11"/>
        <end position="45"/>
    </location>
</feature>
<dbReference type="EMBL" id="CP104067">
    <property type="protein sequence ID" value="WAH41353.1"/>
    <property type="molecule type" value="Genomic_DNA"/>
</dbReference>
<evidence type="ECO:0000256" key="1">
    <source>
        <dbReference type="SAM" id="Coils"/>
    </source>
</evidence>
<organism evidence="2 3">
    <name type="scientific">Alicyclobacillus fastidiosus</name>
    <dbReference type="NCBI Taxonomy" id="392011"/>
    <lineage>
        <taxon>Bacteria</taxon>
        <taxon>Bacillati</taxon>
        <taxon>Bacillota</taxon>
        <taxon>Bacilli</taxon>
        <taxon>Bacillales</taxon>
        <taxon>Alicyclobacillaceae</taxon>
        <taxon>Alicyclobacillus</taxon>
    </lineage>
</organism>
<gene>
    <name evidence="2" type="ORF">NZD89_24395</name>
</gene>
<keyword evidence="3" id="KW-1185">Reference proteome</keyword>
<proteinExistence type="predicted"/>
<sequence length="84" mass="9791">MGKEEYIIDLLERHHLELEKLYDAIKGVQAQMSLMRKTIAELEIDKLQQMVSETVGESIWSHINDLESKVNHLSDVTEALYYKT</sequence>
<accession>A0ABY6ZEV0</accession>
<evidence type="ECO:0000313" key="2">
    <source>
        <dbReference type="EMBL" id="WAH41353.1"/>
    </source>
</evidence>
<reference evidence="2" key="1">
    <citation type="submission" date="2022-08" db="EMBL/GenBank/DDBJ databases">
        <title>Alicyclobacillus fastidiosus DSM 17978, complete genome.</title>
        <authorList>
            <person name="Wang Q."/>
            <person name="Cai R."/>
            <person name="Wang Z."/>
        </authorList>
    </citation>
    <scope>NUCLEOTIDE SEQUENCE</scope>
    <source>
        <strain evidence="2">DSM 17978</strain>
    </source>
</reference>
<protein>
    <submittedName>
        <fullName evidence="2">Uncharacterized protein</fullName>
    </submittedName>
</protein>
<evidence type="ECO:0000313" key="3">
    <source>
        <dbReference type="Proteomes" id="UP001164761"/>
    </source>
</evidence>
<name>A0ABY6ZEV0_9BACL</name>
<dbReference type="RefSeq" id="WP_268005266.1">
    <property type="nucleotide sequence ID" value="NZ_BSUT01000001.1"/>
</dbReference>
<dbReference type="Proteomes" id="UP001164761">
    <property type="component" value="Chromosome"/>
</dbReference>
<keyword evidence="1" id="KW-0175">Coiled coil</keyword>